<dbReference type="Gene3D" id="3.10.310.10">
    <property type="entry name" value="Diaminopimelate Epimerase, Chain A, domain 1"/>
    <property type="match status" value="2"/>
</dbReference>
<organism evidence="4 5">
    <name type="scientific">Hwanghaeella grinnelliae</name>
    <dbReference type="NCBI Taxonomy" id="2500179"/>
    <lineage>
        <taxon>Bacteria</taxon>
        <taxon>Pseudomonadati</taxon>
        <taxon>Pseudomonadota</taxon>
        <taxon>Alphaproteobacteria</taxon>
        <taxon>Rhodospirillales</taxon>
        <taxon>Rhodospirillaceae</taxon>
        <taxon>Hwanghaeella</taxon>
    </lineage>
</organism>
<evidence type="ECO:0000313" key="5">
    <source>
        <dbReference type="Proteomes" id="UP000287447"/>
    </source>
</evidence>
<dbReference type="RefSeq" id="WP_127767824.1">
    <property type="nucleotide sequence ID" value="NZ_SADE01000004.1"/>
</dbReference>
<evidence type="ECO:0000256" key="1">
    <source>
        <dbReference type="ARBA" id="ARBA00008270"/>
    </source>
</evidence>
<dbReference type="PANTHER" id="PTHR13774">
    <property type="entry name" value="PHENAZINE BIOSYNTHESIS PROTEIN"/>
    <property type="match status" value="1"/>
</dbReference>
<dbReference type="NCBIfam" id="TIGR00654">
    <property type="entry name" value="PhzF_family"/>
    <property type="match status" value="1"/>
</dbReference>
<name>A0A3S2W209_9PROT</name>
<feature type="active site" evidence="3">
    <location>
        <position position="46"/>
    </location>
</feature>
<comment type="caution">
    <text evidence="4">The sequence shown here is derived from an EMBL/GenBank/DDBJ whole genome shotgun (WGS) entry which is preliminary data.</text>
</comment>
<evidence type="ECO:0000256" key="3">
    <source>
        <dbReference type="PIRSR" id="PIRSR016184-1"/>
    </source>
</evidence>
<sequence>MELTIFQVDAFTDRVFAGNPAAVIPLSEWLPDNVLQSLALENNLSETAFFVPTPTDPNHDFHLRWFTPAIEVDLCGHATLASAAVLYRELGWSGDEIRFKALAGDLVVRKKGALFELDFPARAPKADEPPEGFVEALGTPPREFYKAKKFMAVLENEAAVLAVDPDMDFIAGMQGDGLIVTAPGRSDGSESIDCVSRYFAPHAGIPEDPVTGSAHCTIIPYWAEKLGKMDINAKQISARGGDLYCTLAGDRVLIAGQAVLYMKGAVHVGDGWSEQG</sequence>
<dbReference type="GO" id="GO:0016853">
    <property type="term" value="F:isomerase activity"/>
    <property type="evidence" value="ECO:0007669"/>
    <property type="project" value="UniProtKB-KW"/>
</dbReference>
<evidence type="ECO:0000313" key="4">
    <source>
        <dbReference type="EMBL" id="RVU33794.1"/>
    </source>
</evidence>
<keyword evidence="2" id="KW-0413">Isomerase</keyword>
<dbReference type="Pfam" id="PF02567">
    <property type="entry name" value="PhzC-PhzF"/>
    <property type="match status" value="1"/>
</dbReference>
<dbReference type="PIRSF" id="PIRSF016184">
    <property type="entry name" value="PhzC_PhzF"/>
    <property type="match status" value="1"/>
</dbReference>
<dbReference type="SUPFAM" id="SSF54506">
    <property type="entry name" value="Diaminopimelate epimerase-like"/>
    <property type="match status" value="1"/>
</dbReference>
<dbReference type="Proteomes" id="UP000287447">
    <property type="component" value="Unassembled WGS sequence"/>
</dbReference>
<comment type="similarity">
    <text evidence="1">Belongs to the PhzF family.</text>
</comment>
<dbReference type="AlphaFoldDB" id="A0A3S2W209"/>
<proteinExistence type="inferred from homology"/>
<dbReference type="OrthoDB" id="9788221at2"/>
<dbReference type="PANTHER" id="PTHR13774:SF17">
    <property type="entry name" value="PHENAZINE BIOSYNTHESIS-LIKE DOMAIN-CONTAINING PROTEIN"/>
    <property type="match status" value="1"/>
</dbReference>
<evidence type="ECO:0000256" key="2">
    <source>
        <dbReference type="ARBA" id="ARBA00023235"/>
    </source>
</evidence>
<protein>
    <submittedName>
        <fullName evidence="4">PhzF family phenazine biosynthesis protein</fullName>
    </submittedName>
</protein>
<keyword evidence="5" id="KW-1185">Reference proteome</keyword>
<gene>
    <name evidence="4" type="ORF">EOI86_21885</name>
</gene>
<dbReference type="GO" id="GO:0005737">
    <property type="term" value="C:cytoplasm"/>
    <property type="evidence" value="ECO:0007669"/>
    <property type="project" value="TreeGrafter"/>
</dbReference>
<dbReference type="InterPro" id="IPR003719">
    <property type="entry name" value="Phenazine_PhzF-like"/>
</dbReference>
<accession>A0A3S2W209</accession>
<dbReference type="EMBL" id="SADE01000004">
    <property type="protein sequence ID" value="RVU33794.1"/>
    <property type="molecule type" value="Genomic_DNA"/>
</dbReference>
<reference evidence="5" key="1">
    <citation type="submission" date="2019-01" db="EMBL/GenBank/DDBJ databases">
        <title>Gri0909 isolated from a small marine red alga.</title>
        <authorList>
            <person name="Kim J."/>
            <person name="Jeong S.E."/>
            <person name="Jeon C.O."/>
        </authorList>
    </citation>
    <scope>NUCLEOTIDE SEQUENCE [LARGE SCALE GENOMIC DNA]</scope>
    <source>
        <strain evidence="5">Gri0909</strain>
    </source>
</reference>